<evidence type="ECO:0000313" key="19">
    <source>
        <dbReference type="Proteomes" id="UP001144372"/>
    </source>
</evidence>
<evidence type="ECO:0000256" key="17">
    <source>
        <dbReference type="SAM" id="Phobius"/>
    </source>
</evidence>
<name>A0A9W6FVS4_9BACT</name>
<feature type="transmembrane region" description="Helical" evidence="17">
    <location>
        <begin position="235"/>
        <end position="253"/>
    </location>
</feature>
<evidence type="ECO:0000256" key="11">
    <source>
        <dbReference type="ARBA" id="ARBA00023136"/>
    </source>
</evidence>
<keyword evidence="10" id="KW-0443">Lipid metabolism</keyword>
<dbReference type="GO" id="GO:0012505">
    <property type="term" value="C:endomembrane system"/>
    <property type="evidence" value="ECO:0007669"/>
    <property type="project" value="UniProtKB-SubCell"/>
</dbReference>
<dbReference type="EMBL" id="BSDR01000001">
    <property type="protein sequence ID" value="GLI35801.1"/>
    <property type="molecule type" value="Genomic_DNA"/>
</dbReference>
<keyword evidence="9 17" id="KW-1133">Transmembrane helix</keyword>
<dbReference type="Pfam" id="PF01066">
    <property type="entry name" value="CDP-OH_P_transf"/>
    <property type="match status" value="1"/>
</dbReference>
<evidence type="ECO:0000256" key="16">
    <source>
        <dbReference type="SAM" id="MobiDB-lite"/>
    </source>
</evidence>
<comment type="caution">
    <text evidence="18">The sequence shown here is derived from an EMBL/GenBank/DDBJ whole genome shotgun (WGS) entry which is preliminary data.</text>
</comment>
<evidence type="ECO:0000256" key="15">
    <source>
        <dbReference type="RuleBase" id="RU003750"/>
    </source>
</evidence>
<dbReference type="Gene3D" id="1.20.120.1760">
    <property type="match status" value="1"/>
</dbReference>
<feature type="transmembrane region" description="Helical" evidence="17">
    <location>
        <begin position="147"/>
        <end position="171"/>
    </location>
</feature>
<evidence type="ECO:0000256" key="3">
    <source>
        <dbReference type="ARBA" id="ARBA00010441"/>
    </source>
</evidence>
<dbReference type="InterPro" id="IPR043130">
    <property type="entry name" value="CDP-OH_PTrfase_TM_dom"/>
</dbReference>
<proteinExistence type="inferred from homology"/>
<keyword evidence="11 17" id="KW-0472">Membrane</keyword>
<comment type="catalytic activity">
    <reaction evidence="1">
        <text>a CDP-1,2-diacyl-sn-glycerol + L-serine = a 1,2-diacyl-sn-glycero-3-phospho-L-serine + CMP + H(+)</text>
        <dbReference type="Rhea" id="RHEA:16913"/>
        <dbReference type="ChEBI" id="CHEBI:15378"/>
        <dbReference type="ChEBI" id="CHEBI:33384"/>
        <dbReference type="ChEBI" id="CHEBI:57262"/>
        <dbReference type="ChEBI" id="CHEBI:58332"/>
        <dbReference type="ChEBI" id="CHEBI:60377"/>
        <dbReference type="EC" id="2.7.8.8"/>
    </reaction>
</comment>
<evidence type="ECO:0000256" key="8">
    <source>
        <dbReference type="ARBA" id="ARBA00022692"/>
    </source>
</evidence>
<keyword evidence="8 17" id="KW-0812">Transmembrane</keyword>
<evidence type="ECO:0000313" key="18">
    <source>
        <dbReference type="EMBL" id="GLI35801.1"/>
    </source>
</evidence>
<dbReference type="GO" id="GO:0016020">
    <property type="term" value="C:membrane"/>
    <property type="evidence" value="ECO:0007669"/>
    <property type="project" value="InterPro"/>
</dbReference>
<dbReference type="InterPro" id="IPR000462">
    <property type="entry name" value="CDP-OH_P_trans"/>
</dbReference>
<reference evidence="18" key="1">
    <citation type="submission" date="2022-12" db="EMBL/GenBank/DDBJ databases">
        <title>Reference genome sequencing for broad-spectrum identification of bacterial and archaeal isolates by mass spectrometry.</title>
        <authorList>
            <person name="Sekiguchi Y."/>
            <person name="Tourlousse D.M."/>
        </authorList>
    </citation>
    <scope>NUCLEOTIDE SEQUENCE</scope>
    <source>
        <strain evidence="18">ASRB1</strain>
    </source>
</reference>
<evidence type="ECO:0000256" key="5">
    <source>
        <dbReference type="ARBA" id="ARBA00017171"/>
    </source>
</evidence>
<keyword evidence="13" id="KW-1208">Phospholipid metabolism</keyword>
<gene>
    <name evidence="18" type="primary">pssA</name>
    <name evidence="18" type="ORF">DAMNIGENAA_32340</name>
</gene>
<feature type="region of interest" description="Disordered" evidence="16">
    <location>
        <begin position="264"/>
        <end position="286"/>
    </location>
</feature>
<feature type="transmembrane region" description="Helical" evidence="17">
    <location>
        <begin position="26"/>
        <end position="48"/>
    </location>
</feature>
<sequence>MSAEIKKRRPRKKRWRQFNEESEIHLGAYIIPNLFTTANLFSGFFGIINSINGRFEVAAVAIIVSCIFDILDGKVARLTRATSRFGVEYDSLADLVAFGVGPGLLMYLWALKPFGRLGWLAAFLFMACGALRLARFNVQAETASKKYFTGLPIPGAASMVATTVLFCHEWAVSSDFYAVNLSFLLMTYLLGFLMVSNVPFNSFKEVEMIKAKPLPVLFGAVMLLTIIAVNPSSMLFVLAVIYVCSGPVGYLFLHRRITRTAQAPDLADKAPQGQESPDQSQPEQHQ</sequence>
<evidence type="ECO:0000256" key="13">
    <source>
        <dbReference type="ARBA" id="ARBA00023264"/>
    </source>
</evidence>
<dbReference type="AlphaFoldDB" id="A0A9W6FVS4"/>
<dbReference type="PANTHER" id="PTHR14269">
    <property type="entry name" value="CDP-DIACYLGLYCEROL--GLYCEROL-3-PHOSPHATE 3-PHOSPHATIDYLTRANSFERASE-RELATED"/>
    <property type="match status" value="1"/>
</dbReference>
<keyword evidence="7 15" id="KW-0808">Transferase</keyword>
<feature type="transmembrane region" description="Helical" evidence="17">
    <location>
        <begin position="92"/>
        <end position="111"/>
    </location>
</feature>
<keyword evidence="6" id="KW-0444">Lipid biosynthesis</keyword>
<accession>A0A9W6FVS4</accession>
<dbReference type="Proteomes" id="UP001144372">
    <property type="component" value="Unassembled WGS sequence"/>
</dbReference>
<feature type="transmembrane region" description="Helical" evidence="17">
    <location>
        <begin position="117"/>
        <end position="135"/>
    </location>
</feature>
<dbReference type="GO" id="GO:0003882">
    <property type="term" value="F:CDP-diacylglycerol-serine O-phosphatidyltransferase activity"/>
    <property type="evidence" value="ECO:0007669"/>
    <property type="project" value="UniProtKB-EC"/>
</dbReference>
<feature type="transmembrane region" description="Helical" evidence="17">
    <location>
        <begin position="54"/>
        <end position="71"/>
    </location>
</feature>
<dbReference type="InterPro" id="IPR004533">
    <property type="entry name" value="CDP-diaglyc--ser_O-PTrfase"/>
</dbReference>
<organism evidence="18 19">
    <name type="scientific">Desulforhabdus amnigena</name>
    <dbReference type="NCBI Taxonomy" id="40218"/>
    <lineage>
        <taxon>Bacteria</taxon>
        <taxon>Pseudomonadati</taxon>
        <taxon>Thermodesulfobacteriota</taxon>
        <taxon>Syntrophobacteria</taxon>
        <taxon>Syntrophobacterales</taxon>
        <taxon>Syntrophobacteraceae</taxon>
        <taxon>Desulforhabdus</taxon>
    </lineage>
</organism>
<keyword evidence="12" id="KW-0594">Phospholipid biosynthesis</keyword>
<dbReference type="InterPro" id="IPR050324">
    <property type="entry name" value="CDP-alcohol_PTase-I"/>
</dbReference>
<evidence type="ECO:0000256" key="10">
    <source>
        <dbReference type="ARBA" id="ARBA00023098"/>
    </source>
</evidence>
<comment type="subcellular location">
    <subcellularLocation>
        <location evidence="2">Endomembrane system</location>
        <topology evidence="2">Multi-pass membrane protein</topology>
    </subcellularLocation>
</comment>
<evidence type="ECO:0000256" key="14">
    <source>
        <dbReference type="ARBA" id="ARBA00032361"/>
    </source>
</evidence>
<dbReference type="RefSeq" id="WP_281795847.1">
    <property type="nucleotide sequence ID" value="NZ_BSDR01000001.1"/>
</dbReference>
<evidence type="ECO:0000256" key="4">
    <source>
        <dbReference type="ARBA" id="ARBA00013174"/>
    </source>
</evidence>
<evidence type="ECO:0000256" key="9">
    <source>
        <dbReference type="ARBA" id="ARBA00022989"/>
    </source>
</evidence>
<keyword evidence="19" id="KW-1185">Reference proteome</keyword>
<dbReference type="PANTHER" id="PTHR14269:SF61">
    <property type="entry name" value="CDP-DIACYLGLYCEROL--SERINE O-PHOSPHATIDYLTRANSFERASE"/>
    <property type="match status" value="1"/>
</dbReference>
<evidence type="ECO:0000256" key="7">
    <source>
        <dbReference type="ARBA" id="ARBA00022679"/>
    </source>
</evidence>
<evidence type="ECO:0000256" key="1">
    <source>
        <dbReference type="ARBA" id="ARBA00000287"/>
    </source>
</evidence>
<dbReference type="PROSITE" id="PS00379">
    <property type="entry name" value="CDP_ALCOHOL_P_TRANSF"/>
    <property type="match status" value="1"/>
</dbReference>
<evidence type="ECO:0000256" key="2">
    <source>
        <dbReference type="ARBA" id="ARBA00004127"/>
    </source>
</evidence>
<evidence type="ECO:0000256" key="6">
    <source>
        <dbReference type="ARBA" id="ARBA00022516"/>
    </source>
</evidence>
<dbReference type="EC" id="2.7.8.8" evidence="4"/>
<feature type="transmembrane region" description="Helical" evidence="17">
    <location>
        <begin position="212"/>
        <end position="229"/>
    </location>
</feature>
<feature type="compositionally biased region" description="Polar residues" evidence="16">
    <location>
        <begin position="273"/>
        <end position="286"/>
    </location>
</feature>
<evidence type="ECO:0000256" key="12">
    <source>
        <dbReference type="ARBA" id="ARBA00023209"/>
    </source>
</evidence>
<comment type="similarity">
    <text evidence="3 15">Belongs to the CDP-alcohol phosphatidyltransferase class-I family.</text>
</comment>
<dbReference type="NCBIfam" id="TIGR00473">
    <property type="entry name" value="pssA"/>
    <property type="match status" value="1"/>
</dbReference>
<feature type="transmembrane region" description="Helical" evidence="17">
    <location>
        <begin position="177"/>
        <end position="200"/>
    </location>
</feature>
<protein>
    <recommendedName>
        <fullName evidence="5">CDP-diacylglycerol--serine O-phosphatidyltransferase</fullName>
        <ecNumber evidence="4">2.7.8.8</ecNumber>
    </recommendedName>
    <alternativeName>
        <fullName evidence="14">Phosphatidylserine synthase</fullName>
    </alternativeName>
</protein>
<dbReference type="GO" id="GO:0008654">
    <property type="term" value="P:phospholipid biosynthetic process"/>
    <property type="evidence" value="ECO:0007669"/>
    <property type="project" value="UniProtKB-KW"/>
</dbReference>
<dbReference type="InterPro" id="IPR048254">
    <property type="entry name" value="CDP_ALCOHOL_P_TRANSF_CS"/>
</dbReference>